<evidence type="ECO:0000256" key="1">
    <source>
        <dbReference type="SAM" id="MobiDB-lite"/>
    </source>
</evidence>
<dbReference type="AlphaFoldDB" id="A0A835Q625"/>
<organism evidence="2 3">
    <name type="scientific">Vanilla planifolia</name>
    <name type="common">Vanilla</name>
    <dbReference type="NCBI Taxonomy" id="51239"/>
    <lineage>
        <taxon>Eukaryota</taxon>
        <taxon>Viridiplantae</taxon>
        <taxon>Streptophyta</taxon>
        <taxon>Embryophyta</taxon>
        <taxon>Tracheophyta</taxon>
        <taxon>Spermatophyta</taxon>
        <taxon>Magnoliopsida</taxon>
        <taxon>Liliopsida</taxon>
        <taxon>Asparagales</taxon>
        <taxon>Orchidaceae</taxon>
        <taxon>Vanilloideae</taxon>
        <taxon>Vanilleae</taxon>
        <taxon>Vanilla</taxon>
    </lineage>
</organism>
<name>A0A835Q625_VANPL</name>
<accession>A0A835Q625</accession>
<comment type="caution">
    <text evidence="2">The sequence shown here is derived from an EMBL/GenBank/DDBJ whole genome shotgun (WGS) entry which is preliminary data.</text>
</comment>
<protein>
    <submittedName>
        <fullName evidence="2">Uncharacterized protein</fullName>
    </submittedName>
</protein>
<dbReference type="EMBL" id="JADCNM010000010">
    <property type="protein sequence ID" value="KAG0464880.1"/>
    <property type="molecule type" value="Genomic_DNA"/>
</dbReference>
<sequence>MIIEPNKQKYYHKHILYIINQITKIETVTLHRPFRGRGQQMRRSISKKEARGKGTGSVERDSLATRDMINYGEWNQKKGMEIDGSSCFCPSMAKRYQMKLSLLAFCNCCAFP</sequence>
<reference evidence="2 3" key="1">
    <citation type="journal article" date="2020" name="Nat. Food">
        <title>A phased Vanilla planifolia genome enables genetic improvement of flavour and production.</title>
        <authorList>
            <person name="Hasing T."/>
            <person name="Tang H."/>
            <person name="Brym M."/>
            <person name="Khazi F."/>
            <person name="Huang T."/>
            <person name="Chambers A.H."/>
        </authorList>
    </citation>
    <scope>NUCLEOTIDE SEQUENCE [LARGE SCALE GENOMIC DNA]</scope>
    <source>
        <tissue evidence="2">Leaf</tissue>
    </source>
</reference>
<dbReference type="Proteomes" id="UP000639772">
    <property type="component" value="Chromosome 10"/>
</dbReference>
<gene>
    <name evidence="2" type="ORF">HPP92_019044</name>
</gene>
<feature type="region of interest" description="Disordered" evidence="1">
    <location>
        <begin position="36"/>
        <end position="59"/>
    </location>
</feature>
<evidence type="ECO:0000313" key="3">
    <source>
        <dbReference type="Proteomes" id="UP000639772"/>
    </source>
</evidence>
<proteinExistence type="predicted"/>
<evidence type="ECO:0000313" key="2">
    <source>
        <dbReference type="EMBL" id="KAG0464880.1"/>
    </source>
</evidence>
<feature type="compositionally biased region" description="Basic and acidic residues" evidence="1">
    <location>
        <begin position="46"/>
        <end position="59"/>
    </location>
</feature>